<evidence type="ECO:0000256" key="1">
    <source>
        <dbReference type="SAM" id="Phobius"/>
    </source>
</evidence>
<keyword evidence="1" id="KW-1133">Transmembrane helix</keyword>
<proteinExistence type="predicted"/>
<evidence type="ECO:0000259" key="2">
    <source>
        <dbReference type="Pfam" id="PF12158"/>
    </source>
</evidence>
<keyword evidence="1" id="KW-0472">Membrane</keyword>
<feature type="domain" description="DUF3592" evidence="2">
    <location>
        <begin position="38"/>
        <end position="110"/>
    </location>
</feature>
<dbReference type="KEGG" id="agl:PYTT_2508"/>
<gene>
    <name evidence="3" type="ORF">PYTT_2508</name>
</gene>
<feature type="transmembrane region" description="Helical" evidence="1">
    <location>
        <begin position="114"/>
        <end position="133"/>
    </location>
</feature>
<dbReference type="Pfam" id="PF12158">
    <property type="entry name" value="DUF3592"/>
    <property type="match status" value="1"/>
</dbReference>
<dbReference type="Proteomes" id="UP000176204">
    <property type="component" value="Chromosome I"/>
</dbReference>
<protein>
    <recommendedName>
        <fullName evidence="2">DUF3592 domain-containing protein</fullName>
    </recommendedName>
</protein>
<accession>A0A1C7PAH5</accession>
<organism evidence="3 4">
    <name type="scientific">Akkermansia glycaniphila</name>
    <dbReference type="NCBI Taxonomy" id="1679444"/>
    <lineage>
        <taxon>Bacteria</taxon>
        <taxon>Pseudomonadati</taxon>
        <taxon>Verrucomicrobiota</taxon>
        <taxon>Verrucomicrobiia</taxon>
        <taxon>Verrucomicrobiales</taxon>
        <taxon>Akkermansiaceae</taxon>
        <taxon>Akkermansia</taxon>
    </lineage>
</organism>
<dbReference type="AlphaFoldDB" id="A0A1C7PAH5"/>
<reference evidence="4" key="1">
    <citation type="submission" date="2016-09" db="EMBL/GenBank/DDBJ databases">
        <authorList>
            <person name="Koehorst J."/>
        </authorList>
    </citation>
    <scope>NUCLEOTIDE SEQUENCE [LARGE SCALE GENOMIC DNA]</scope>
</reference>
<dbReference type="EMBL" id="LT629973">
    <property type="protein sequence ID" value="SEI00716.1"/>
    <property type="molecule type" value="Genomic_DNA"/>
</dbReference>
<evidence type="ECO:0000313" key="4">
    <source>
        <dbReference type="Proteomes" id="UP000176204"/>
    </source>
</evidence>
<name>A0A1C7PAH5_9BACT</name>
<sequence>MLVSIVVTGCLLAFVGWLYAGEIEEAWRSRQALEWNEVPATVTGYHEKTGRYGSYVLWCEYVYGNQVYETCSMGYGEDDKALYERGMKDGEVTAYVNPDNPEDSILSAGINQDGWINLALWTAVVASLGWALVREMRIFRRRFYDAEYKKQTALYLEGEEPRMCLWSRWESLDGVFLCLTEKIRNYVRIEEGSNPLNGVAVCSGNNGAFFLVTEKDIDHEEAVYSPEMTREEVERWFADYESGEPLGRLIEGWKKV</sequence>
<dbReference type="InterPro" id="IPR021994">
    <property type="entry name" value="DUF3592"/>
</dbReference>
<keyword evidence="1" id="KW-0812">Transmembrane</keyword>
<evidence type="ECO:0000313" key="3">
    <source>
        <dbReference type="EMBL" id="SEI00716.1"/>
    </source>
</evidence>
<keyword evidence="4" id="KW-1185">Reference proteome</keyword>